<evidence type="ECO:0000313" key="1">
    <source>
        <dbReference type="EMBL" id="CAG8695884.1"/>
    </source>
</evidence>
<dbReference type="Proteomes" id="UP000789525">
    <property type="component" value="Unassembled WGS sequence"/>
</dbReference>
<protein>
    <submittedName>
        <fullName evidence="1">7612_t:CDS:1</fullName>
    </submittedName>
</protein>
<organism evidence="1 2">
    <name type="scientific">Acaulospora colombiana</name>
    <dbReference type="NCBI Taxonomy" id="27376"/>
    <lineage>
        <taxon>Eukaryota</taxon>
        <taxon>Fungi</taxon>
        <taxon>Fungi incertae sedis</taxon>
        <taxon>Mucoromycota</taxon>
        <taxon>Glomeromycotina</taxon>
        <taxon>Glomeromycetes</taxon>
        <taxon>Diversisporales</taxon>
        <taxon>Acaulosporaceae</taxon>
        <taxon>Acaulospora</taxon>
    </lineage>
</organism>
<dbReference type="EMBL" id="CAJVPT010030906">
    <property type="protein sequence ID" value="CAG8695884.1"/>
    <property type="molecule type" value="Genomic_DNA"/>
</dbReference>
<feature type="non-terminal residue" evidence="1">
    <location>
        <position position="1"/>
    </location>
</feature>
<proteinExistence type="predicted"/>
<feature type="non-terminal residue" evidence="1">
    <location>
        <position position="256"/>
    </location>
</feature>
<evidence type="ECO:0000313" key="2">
    <source>
        <dbReference type="Proteomes" id="UP000789525"/>
    </source>
</evidence>
<comment type="caution">
    <text evidence="1">The sequence shown here is derived from an EMBL/GenBank/DDBJ whole genome shotgun (WGS) entry which is preliminary data.</text>
</comment>
<reference evidence="1" key="1">
    <citation type="submission" date="2021-06" db="EMBL/GenBank/DDBJ databases">
        <authorList>
            <person name="Kallberg Y."/>
            <person name="Tangrot J."/>
            <person name="Rosling A."/>
        </authorList>
    </citation>
    <scope>NUCLEOTIDE SEQUENCE</scope>
    <source>
        <strain evidence="1">CL356</strain>
    </source>
</reference>
<gene>
    <name evidence="1" type="ORF">ACOLOM_LOCUS10026</name>
</gene>
<keyword evidence="2" id="KW-1185">Reference proteome</keyword>
<sequence>MRESQATPRYERDEESQMAFRGQVPFSGNPRDLKPYGRPPMLPPQPYDRRPPYRGGAPYHVPYSRPGVGGPPPHGHRDFGAPTPYDSPYSRGSPLHPSYQRPPFHAPFQRPHLPPHLPIFPPKRPVQNISIFSPLHEKEISQSKQEDQRLRDEEWKLMVDLHKRRGELNKSTWEWTKVLHNTSLASQQMETLHTPEEIEALWKAFFFDFSFPNAKLLKYNAQYFIDTDSTKKDYNAYQESFVDLVHNRQGACDVEP</sequence>
<name>A0ACA9PCT8_9GLOM</name>
<accession>A0ACA9PCT8</accession>